<name>A0A4Q1CFS4_9BACT</name>
<dbReference type="EMBL" id="SDHW01000005">
    <property type="protein sequence ID" value="RXK58864.1"/>
    <property type="molecule type" value="Genomic_DNA"/>
</dbReference>
<evidence type="ECO:0000313" key="2">
    <source>
        <dbReference type="EMBL" id="RXK58864.1"/>
    </source>
</evidence>
<proteinExistence type="predicted"/>
<reference evidence="2 3" key="1">
    <citation type="submission" date="2019-01" db="EMBL/GenBank/DDBJ databases">
        <title>Lacibacter sp. strain TTM-7.</title>
        <authorList>
            <person name="Chen W.-M."/>
        </authorList>
    </citation>
    <scope>NUCLEOTIDE SEQUENCE [LARGE SCALE GENOMIC DNA]</scope>
    <source>
        <strain evidence="2 3">TTM-7</strain>
    </source>
</reference>
<protein>
    <submittedName>
        <fullName evidence="2">DinB family protein</fullName>
    </submittedName>
</protein>
<evidence type="ECO:0000259" key="1">
    <source>
        <dbReference type="Pfam" id="PF12867"/>
    </source>
</evidence>
<feature type="domain" description="DinB-like" evidence="1">
    <location>
        <begin position="18"/>
        <end position="157"/>
    </location>
</feature>
<keyword evidence="3" id="KW-1185">Reference proteome</keyword>
<evidence type="ECO:0000313" key="3">
    <source>
        <dbReference type="Proteomes" id="UP000290204"/>
    </source>
</evidence>
<dbReference type="Gene3D" id="1.20.120.450">
    <property type="entry name" value="dinb family like domain"/>
    <property type="match status" value="1"/>
</dbReference>
<organism evidence="2 3">
    <name type="scientific">Lacibacter luteus</name>
    <dbReference type="NCBI Taxonomy" id="2508719"/>
    <lineage>
        <taxon>Bacteria</taxon>
        <taxon>Pseudomonadati</taxon>
        <taxon>Bacteroidota</taxon>
        <taxon>Chitinophagia</taxon>
        <taxon>Chitinophagales</taxon>
        <taxon>Chitinophagaceae</taxon>
        <taxon>Lacibacter</taxon>
    </lineage>
</organism>
<gene>
    <name evidence="2" type="ORF">ESA94_15865</name>
</gene>
<dbReference type="Pfam" id="PF12867">
    <property type="entry name" value="DinB_2"/>
    <property type="match status" value="1"/>
</dbReference>
<comment type="caution">
    <text evidence="2">The sequence shown here is derived from an EMBL/GenBank/DDBJ whole genome shotgun (WGS) entry which is preliminary data.</text>
</comment>
<dbReference type="InterPro" id="IPR024775">
    <property type="entry name" value="DinB-like"/>
</dbReference>
<dbReference type="AlphaFoldDB" id="A0A4Q1CFS4"/>
<accession>A0A4Q1CFS4</accession>
<dbReference type="OrthoDB" id="948294at2"/>
<dbReference type="SUPFAM" id="SSF109854">
    <property type="entry name" value="DinB/YfiT-like putative metalloenzymes"/>
    <property type="match status" value="1"/>
</dbReference>
<sequence>METNTQAALLVKMTVAAWDTQNNYFTKLIDMLSDEQMKSEIAPGRNTGVYLLGHLAAVSDAMLPLLGWGDKLFPELEEVFIKNPDKATAEKPSVAELKEKLQAVNTTLSSHIHATTLDQWLDRHMAVSHEDFAKEPHRNRLNVLISRTNHMANHIGQLLLLKQAS</sequence>
<dbReference type="Proteomes" id="UP000290204">
    <property type="component" value="Unassembled WGS sequence"/>
</dbReference>
<dbReference type="RefSeq" id="WP_129131920.1">
    <property type="nucleotide sequence ID" value="NZ_SDHW01000005.1"/>
</dbReference>
<dbReference type="InterPro" id="IPR034660">
    <property type="entry name" value="DinB/YfiT-like"/>
</dbReference>